<gene>
    <name evidence="2" type="ORF">LOC62_06G008811</name>
</gene>
<evidence type="ECO:0000313" key="3">
    <source>
        <dbReference type="Proteomes" id="UP000827549"/>
    </source>
</evidence>
<dbReference type="EMBL" id="CP086719">
    <property type="protein sequence ID" value="WOO85310.1"/>
    <property type="molecule type" value="Genomic_DNA"/>
</dbReference>
<dbReference type="AlphaFoldDB" id="A0AAF0YEG5"/>
<dbReference type="RefSeq" id="XP_062631336.1">
    <property type="nucleotide sequence ID" value="XM_062775352.1"/>
</dbReference>
<accession>A0AAF0YEG5</accession>
<protein>
    <submittedName>
        <fullName evidence="2">Uncharacterized protein</fullName>
    </submittedName>
</protein>
<sequence>MGCTSSTPLNDEPPPGHFVLPANAVIEVLKVTQEEFFLSFMGALVEMLYEPTLWSFYFGIPAIQIYFVDDGSSPQVLIVFGREDGLWLPSADLVNSVPKLPSAISNTEMVAHITELWADLCASGGVLNVDRPARVVVTFTPHTELPTNVFARFTSTTGRAGMPAVTAAAGMSEWLRLLQTPGEGPMTAADEYLGSFKDQTGGGDATATLNIDLRELNTASIGKQTMADTVHLLRADPIVQFVQSLREILPGLVCSVWERWTEYMPNSTSVWVYGVFVDGNSFMAVSMPGDGGKPKAEGKEVLASAIDPLINLCREGPPGVGSPSRFIFKYSPKRTWKGERIELDLTWLPRHSSAEPFDKTLDDMYKWVEALMNDGEDAAMYFIHSTPSVRSRRGDITFNGNPSAPDSCKFDMSDSFANWFAATPRDQIQRSSRPQAVVEATPQQVDSDTQGAPPSIGSQARQADSITALLGAIPELLYEPSLWTRSSLGLNLAIIYLVDDGSSVDSPQVLVAFRQKGGVFSTPAQLAKSQALPANISDARLVSRIKTEWTGLCASGVVGVDRPALVVLMYSPDVKAPDNNVTAVIGHTPARAGMPALSAAAGMADFLAMLQTPGQGLEAAWQWLSKFHDTPGDFGPAFQMHTPLRLIDMAGDVGDERVVGVTVRKP</sequence>
<name>A0AAF0YEG5_9TREE</name>
<dbReference type="GeneID" id="87811975"/>
<evidence type="ECO:0000313" key="2">
    <source>
        <dbReference type="EMBL" id="WOO85310.1"/>
    </source>
</evidence>
<reference evidence="2" key="1">
    <citation type="submission" date="2023-10" db="EMBL/GenBank/DDBJ databases">
        <authorList>
            <person name="Noh H."/>
        </authorList>
    </citation>
    <scope>NUCLEOTIDE SEQUENCE</scope>
    <source>
        <strain evidence="2">DUCC4014</strain>
    </source>
</reference>
<proteinExistence type="predicted"/>
<dbReference type="Proteomes" id="UP000827549">
    <property type="component" value="Chromosome 6"/>
</dbReference>
<keyword evidence="3" id="KW-1185">Reference proteome</keyword>
<feature type="compositionally biased region" description="Polar residues" evidence="1">
    <location>
        <begin position="441"/>
        <end position="458"/>
    </location>
</feature>
<organism evidence="2 3">
    <name type="scientific">Vanrija pseudolonga</name>
    <dbReference type="NCBI Taxonomy" id="143232"/>
    <lineage>
        <taxon>Eukaryota</taxon>
        <taxon>Fungi</taxon>
        <taxon>Dikarya</taxon>
        <taxon>Basidiomycota</taxon>
        <taxon>Agaricomycotina</taxon>
        <taxon>Tremellomycetes</taxon>
        <taxon>Trichosporonales</taxon>
        <taxon>Trichosporonaceae</taxon>
        <taxon>Vanrija</taxon>
    </lineage>
</organism>
<feature type="region of interest" description="Disordered" evidence="1">
    <location>
        <begin position="426"/>
        <end position="458"/>
    </location>
</feature>
<evidence type="ECO:0000256" key="1">
    <source>
        <dbReference type="SAM" id="MobiDB-lite"/>
    </source>
</evidence>